<evidence type="ECO:0000256" key="8">
    <source>
        <dbReference type="PIRSR" id="PIRSR619791-2"/>
    </source>
</evidence>
<dbReference type="InterPro" id="IPR037120">
    <property type="entry name" value="Haem_peroxidase_sf_animal"/>
</dbReference>
<feature type="compositionally biased region" description="Polar residues" evidence="9">
    <location>
        <begin position="801"/>
        <end position="811"/>
    </location>
</feature>
<feature type="region of interest" description="Disordered" evidence="9">
    <location>
        <begin position="832"/>
        <end position="887"/>
    </location>
</feature>
<dbReference type="OrthoDB" id="823504at2759"/>
<dbReference type="InterPro" id="IPR010255">
    <property type="entry name" value="Haem_peroxidase_sf"/>
</dbReference>
<keyword evidence="5 10" id="KW-0732">Signal</keyword>
<dbReference type="PRINTS" id="PR00457">
    <property type="entry name" value="ANPEROXIDASE"/>
</dbReference>
<dbReference type="GO" id="GO:0022412">
    <property type="term" value="P:cellular process involved in reproduction in multicellular organism"/>
    <property type="evidence" value="ECO:0007669"/>
    <property type="project" value="UniProtKB-ARBA"/>
</dbReference>
<feature type="compositionally biased region" description="Polar residues" evidence="9">
    <location>
        <begin position="1270"/>
        <end position="1282"/>
    </location>
</feature>
<evidence type="ECO:0008006" key="13">
    <source>
        <dbReference type="Google" id="ProtNLM"/>
    </source>
</evidence>
<feature type="region of interest" description="Disordered" evidence="9">
    <location>
        <begin position="29"/>
        <end position="78"/>
    </location>
</feature>
<dbReference type="PANTHER" id="PTHR11475:SF109">
    <property type="entry name" value="CHORION PEROXIDASE-LIKE PROTEIN"/>
    <property type="match status" value="1"/>
</dbReference>
<keyword evidence="4 8" id="KW-0349">Heme</keyword>
<evidence type="ECO:0000256" key="2">
    <source>
        <dbReference type="ARBA" id="ARBA00022525"/>
    </source>
</evidence>
<evidence type="ECO:0000313" key="11">
    <source>
        <dbReference type="EMBL" id="TDG42417.1"/>
    </source>
</evidence>
<feature type="signal peptide" evidence="10">
    <location>
        <begin position="1"/>
        <end position="24"/>
    </location>
</feature>
<feature type="chain" id="PRO_5019825681" description="Chorion peroxidase" evidence="10">
    <location>
        <begin position="25"/>
        <end position="1455"/>
    </location>
</feature>
<sequence>MRHKVAMLRLALLLTLLLLLTAQAEPEAETKASAGQDGQTPVGYADNNPPTHELPRPLTIPAELTYGEGQRKPRSRRPTLMDVALQQSVQQGLNAMADLYGRIQPQMLLNGQTLQDNHPAALLSRFNAPNAESEQREMAAYATIEATKAFRHNFQHIDELARQSHAHKISLRRTALEALCPARDPPPCMPAAERYRTHDGTCNNKRRPRWGAAQMPFNRFLPPEYGDGVDSVRSSTDGSTLSSSRFVSLLVHGAREGEAPLTLMIAQWGQMLDHDMTSTAQPRSINGSIPSCCGGKDFHPSCFPIKVPLDDPWLSPLKVRCLEFLRSAPAQRRDCVLSWREQTNQATSYIDASPIYSNSAKSSDNARIFRNGLLIYGRGNPAEDVCQRGAIATQCIRAGDGRSGEQPGLLAMHHVWVGEHNRIAMELSELNPHWSDEKIYQETRRIIGAMFQHITYREFLPVVLGQEVCKLFDLQLLSTGYYEGYDPKVNPTVANAFSSAAFRFGHSLVQNSYMRCDRHHNMINNNVSLHEEFQNGDIGTAGSLHRLLRGLASQRALKRDEFITPELTNHLFQTPGFPFGLDLAAINIQRGRDHGLAPYTAWRVPCGLSPIQTWDDFANVVGPESAKRIGHAYRSVHDIDLFVGGIAERPVIGGLVGPTFACIIAQQFSNSRRGDRFWYENGGFESSFTPAQLHSIRRVSLAQVLCRAVGGGTFQPHIFIPAEFADNERQTCGTGILGFIDLSPWLEQDPFLPAKQQPEHVFSIVESELPQNEIGVRPIVKEDKAGFSNRVKPMQPHVDFSPNSATGFLRPTNANISKINDKLDLKRKTQTVTKTKTGNNNNRNTSPTRGTVSRKTTPSITRSRTTKSSKISKTTKRGVELRSHYQSRPVYPQKVVVNGPHANDQYEIEINIRQTNKTPVTRPIAAEYTDYTTSTVYRPYNNYENSYAPQFMDYASTTPSYSYYPTHRDTIPPQLQKTKPPTIIYLNDNDDRRTTTRAPNIFQNFLTFATNTFNPNANRRPTQAPQTPSPISSFHQERPYQETHVINSPISSSLSISSPAHYAPRPPLSQTHSTSSSSQIGVSPQNNYLHASSSAVSAGNYGSISGVASANGADSIFSFNIRPRPDNNPVFSSYPSPQSLGGSYGLVSQSPYKPDYQQSHSELYYDRELTPNQSPFSTGSVVGHRPLTQTQPYYARTQELKDLGSNINEISSTDHKLDMIKDYDFLSRTLSNITTDDIAPDTTDDYTYDDDEPNKNIDFTKGSRPIDKPTASNENTNTNVVDNKTPKNSTSNTTYLDDNFVLPMLDNKTQIAYVTEMPRPMLSTSSRSTANSKVTVFTDSLGKQLGSSILADAEDYDERSAAAASAVVKQLTNVAFAPINVLTKPDRPDNWVIFNKTNEEPPLPQPPAVSSGMGVEPAAEIPMPFHIVREKQNIREAVAPDTKQKTQNATISTKN</sequence>
<feature type="region of interest" description="Disordered" evidence="9">
    <location>
        <begin position="790"/>
        <end position="811"/>
    </location>
</feature>
<evidence type="ECO:0000313" key="12">
    <source>
        <dbReference type="Proteomes" id="UP000295192"/>
    </source>
</evidence>
<evidence type="ECO:0000256" key="4">
    <source>
        <dbReference type="ARBA" id="ARBA00022617"/>
    </source>
</evidence>
<dbReference type="CDD" id="cd09823">
    <property type="entry name" value="peroxinectin_like"/>
    <property type="match status" value="1"/>
</dbReference>
<evidence type="ECO:0000256" key="9">
    <source>
        <dbReference type="SAM" id="MobiDB-lite"/>
    </source>
</evidence>
<feature type="compositionally biased region" description="Low complexity" evidence="9">
    <location>
        <begin position="832"/>
        <end position="872"/>
    </location>
</feature>
<dbReference type="GO" id="GO:0020037">
    <property type="term" value="F:heme binding"/>
    <property type="evidence" value="ECO:0007669"/>
    <property type="project" value="InterPro"/>
</dbReference>
<dbReference type="PROSITE" id="PS50292">
    <property type="entry name" value="PEROXIDASE_3"/>
    <property type="match status" value="1"/>
</dbReference>
<feature type="region of interest" description="Disordered" evidence="9">
    <location>
        <begin position="1012"/>
        <end position="1034"/>
    </location>
</feature>
<feature type="compositionally biased region" description="Low complexity" evidence="9">
    <location>
        <begin position="1069"/>
        <end position="1079"/>
    </location>
</feature>
<dbReference type="GO" id="GO:0004601">
    <property type="term" value="F:peroxidase activity"/>
    <property type="evidence" value="ECO:0007669"/>
    <property type="project" value="UniProtKB-KW"/>
</dbReference>
<dbReference type="InterPro" id="IPR019791">
    <property type="entry name" value="Haem_peroxidase_animal"/>
</dbReference>
<feature type="region of interest" description="Disordered" evidence="9">
    <location>
        <begin position="1235"/>
        <end position="1293"/>
    </location>
</feature>
<dbReference type="GO" id="GO:0006979">
    <property type="term" value="P:response to oxidative stress"/>
    <property type="evidence" value="ECO:0007669"/>
    <property type="project" value="InterPro"/>
</dbReference>
<dbReference type="FunFam" id="1.10.640.10:FF:000003">
    <property type="entry name" value="chorion peroxidase"/>
    <property type="match status" value="1"/>
</dbReference>
<dbReference type="PANTHER" id="PTHR11475">
    <property type="entry name" value="OXIDASE/PEROXIDASE"/>
    <property type="match status" value="1"/>
</dbReference>
<feature type="region of interest" description="Disordered" evidence="9">
    <location>
        <begin position="1051"/>
        <end position="1085"/>
    </location>
</feature>
<evidence type="ECO:0000256" key="6">
    <source>
        <dbReference type="ARBA" id="ARBA00023002"/>
    </source>
</evidence>
<evidence type="ECO:0000256" key="1">
    <source>
        <dbReference type="ARBA" id="ARBA00004613"/>
    </source>
</evidence>
<dbReference type="EMBL" id="LSRL02000234">
    <property type="protein sequence ID" value="TDG42417.1"/>
    <property type="molecule type" value="Genomic_DNA"/>
</dbReference>
<dbReference type="SUPFAM" id="SSF48113">
    <property type="entry name" value="Heme-dependent peroxidases"/>
    <property type="match status" value="1"/>
</dbReference>
<feature type="binding site" description="axial binding residue" evidence="8">
    <location>
        <position position="506"/>
    </location>
    <ligand>
        <name>heme b</name>
        <dbReference type="ChEBI" id="CHEBI:60344"/>
    </ligand>
    <ligandPart>
        <name>Fe</name>
        <dbReference type="ChEBI" id="CHEBI:18248"/>
    </ligandPart>
</feature>
<feature type="compositionally biased region" description="Polar residues" evidence="9">
    <location>
        <begin position="1023"/>
        <end position="1034"/>
    </location>
</feature>
<evidence type="ECO:0000256" key="10">
    <source>
        <dbReference type="SAM" id="SignalP"/>
    </source>
</evidence>
<keyword evidence="7 8" id="KW-0408">Iron</keyword>
<keyword evidence="2" id="KW-0964">Secreted</keyword>
<dbReference type="OMA" id="TFQPHIF"/>
<protein>
    <recommendedName>
        <fullName evidence="13">Chorion peroxidase</fullName>
    </recommendedName>
</protein>
<gene>
    <name evidence="11" type="ORF">AWZ03_011165</name>
</gene>
<dbReference type="GO" id="GO:0005576">
    <property type="term" value="C:extracellular region"/>
    <property type="evidence" value="ECO:0007669"/>
    <property type="project" value="UniProtKB-SubCell"/>
</dbReference>
<name>A0A484B0N0_DRONA</name>
<evidence type="ECO:0000256" key="3">
    <source>
        <dbReference type="ARBA" id="ARBA00022559"/>
    </source>
</evidence>
<organism evidence="11 12">
    <name type="scientific">Drosophila navojoa</name>
    <name type="common">Fruit fly</name>
    <dbReference type="NCBI Taxonomy" id="7232"/>
    <lineage>
        <taxon>Eukaryota</taxon>
        <taxon>Metazoa</taxon>
        <taxon>Ecdysozoa</taxon>
        <taxon>Arthropoda</taxon>
        <taxon>Hexapoda</taxon>
        <taxon>Insecta</taxon>
        <taxon>Pterygota</taxon>
        <taxon>Neoptera</taxon>
        <taxon>Endopterygota</taxon>
        <taxon>Diptera</taxon>
        <taxon>Brachycera</taxon>
        <taxon>Muscomorpha</taxon>
        <taxon>Ephydroidea</taxon>
        <taxon>Drosophilidae</taxon>
        <taxon>Drosophila</taxon>
    </lineage>
</organism>
<dbReference type="GO" id="GO:0046872">
    <property type="term" value="F:metal ion binding"/>
    <property type="evidence" value="ECO:0007669"/>
    <property type="project" value="UniProtKB-KW"/>
</dbReference>
<keyword evidence="12" id="KW-1185">Reference proteome</keyword>
<dbReference type="Pfam" id="PF03098">
    <property type="entry name" value="An_peroxidase"/>
    <property type="match status" value="1"/>
</dbReference>
<keyword evidence="8" id="KW-0479">Metal-binding</keyword>
<feature type="compositionally biased region" description="Low complexity" evidence="9">
    <location>
        <begin position="1012"/>
        <end position="1022"/>
    </location>
</feature>
<reference evidence="11 12" key="1">
    <citation type="journal article" date="2019" name="J. Hered.">
        <title>An Improved Genome Assembly for Drosophila navojoa, the Basal Species in the mojavensis Cluster.</title>
        <authorList>
            <person name="Vanderlinde T."/>
            <person name="Dupim E.G."/>
            <person name="Nazario-Yepiz N.O."/>
            <person name="Carvalho A.B."/>
        </authorList>
    </citation>
    <scope>NUCLEOTIDE SEQUENCE [LARGE SCALE GENOMIC DNA]</scope>
    <source>
        <strain evidence="11">Navoj_Jal97</strain>
        <tissue evidence="11">Whole organism</tissue>
    </source>
</reference>
<comment type="subcellular location">
    <subcellularLocation>
        <location evidence="1">Secreted</location>
    </subcellularLocation>
</comment>
<accession>A0A484B0N0</accession>
<evidence type="ECO:0000256" key="5">
    <source>
        <dbReference type="ARBA" id="ARBA00022729"/>
    </source>
</evidence>
<dbReference type="STRING" id="7232.A0A484B0N0"/>
<comment type="caution">
    <text evidence="11">The sequence shown here is derived from an EMBL/GenBank/DDBJ whole genome shotgun (WGS) entry which is preliminary data.</text>
</comment>
<keyword evidence="3" id="KW-0575">Peroxidase</keyword>
<dbReference type="Proteomes" id="UP000295192">
    <property type="component" value="Unassembled WGS sequence"/>
</dbReference>
<keyword evidence="6" id="KW-0560">Oxidoreductase</keyword>
<feature type="compositionally biased region" description="Acidic residues" evidence="9">
    <location>
        <begin position="1238"/>
        <end position="1252"/>
    </location>
</feature>
<dbReference type="Gene3D" id="1.10.640.10">
    <property type="entry name" value="Haem peroxidase domain superfamily, animal type"/>
    <property type="match status" value="1"/>
</dbReference>
<evidence type="ECO:0000256" key="7">
    <source>
        <dbReference type="ARBA" id="ARBA00023004"/>
    </source>
</evidence>
<proteinExistence type="predicted"/>